<evidence type="ECO:0000313" key="4">
    <source>
        <dbReference type="EMBL" id="SED81273.1"/>
    </source>
</evidence>
<dbReference type="Gene3D" id="2.30.270.10">
    <property type="entry name" value="duf1285 protein"/>
    <property type="match status" value="1"/>
</dbReference>
<evidence type="ECO:0000259" key="2">
    <source>
        <dbReference type="Pfam" id="PF06938"/>
    </source>
</evidence>
<dbReference type="Pfam" id="PF06938">
    <property type="entry name" value="DUF1285_N"/>
    <property type="match status" value="1"/>
</dbReference>
<dbReference type="Pfam" id="PF21028">
    <property type="entry name" value="DUF1285_C"/>
    <property type="match status" value="1"/>
</dbReference>
<dbReference type="Proteomes" id="UP000183208">
    <property type="component" value="Unassembled WGS sequence"/>
</dbReference>
<dbReference type="AlphaFoldDB" id="A0A1M7DBM5"/>
<dbReference type="InterPro" id="IPR048341">
    <property type="entry name" value="DUF1285_N"/>
</dbReference>
<dbReference type="PIRSF" id="PIRSF029557">
    <property type="entry name" value="UCP029557"/>
    <property type="match status" value="1"/>
</dbReference>
<evidence type="ECO:0008006" key="6">
    <source>
        <dbReference type="Google" id="ProtNLM"/>
    </source>
</evidence>
<dbReference type="InterPro" id="IPR023361">
    <property type="entry name" value="DUF1285_beta_roll_sf"/>
</dbReference>
<reference evidence="4 5" key="1">
    <citation type="submission" date="2016-10" db="EMBL/GenBank/DDBJ databases">
        <authorList>
            <person name="de Groot N.N."/>
        </authorList>
    </citation>
    <scope>NUCLEOTIDE SEQUENCE [LARGE SCALE GENOMIC DNA]</scope>
    <source>
        <strain evidence="4 5">GAS522</strain>
    </source>
</reference>
<feature type="compositionally biased region" description="Polar residues" evidence="1">
    <location>
        <begin position="1"/>
        <end position="13"/>
    </location>
</feature>
<dbReference type="InterPro" id="IPR010707">
    <property type="entry name" value="DUF1285"/>
</dbReference>
<name>A0A1M7DBM5_9BRAD</name>
<dbReference type="Gene3D" id="3.10.540.10">
    <property type="entry name" value="duf1285 like domain"/>
    <property type="match status" value="1"/>
</dbReference>
<evidence type="ECO:0000256" key="1">
    <source>
        <dbReference type="SAM" id="MobiDB-lite"/>
    </source>
</evidence>
<evidence type="ECO:0000313" key="5">
    <source>
        <dbReference type="Proteomes" id="UP000183208"/>
    </source>
</evidence>
<proteinExistence type="predicted"/>
<sequence length="218" mass="24023">MAKQGQTGDQGLQDNKLEGNKLEGNKLEGLTVAAREAVNATAAGKGLPPVHLWNPPFCGDLDMRIAGDGTWFYMGTPIGRPALVRLFSTILKREDGKHFLVTPVEKVGIRVDDAPFMAVEMLNEAGDRGRLLRFRTNVDDWVPCDSGHRLRFEMAADGGLTPYLHVRADLWAKVTRALYYDLVDMGEERVVDGEPMFGVESGGEFFAMADAKQVRDAL</sequence>
<evidence type="ECO:0000259" key="3">
    <source>
        <dbReference type="Pfam" id="PF21028"/>
    </source>
</evidence>
<dbReference type="RefSeq" id="WP_074825252.1">
    <property type="nucleotide sequence ID" value="NZ_FNTI01000001.1"/>
</dbReference>
<feature type="domain" description="DUF1285" evidence="3">
    <location>
        <begin position="115"/>
        <end position="208"/>
    </location>
</feature>
<accession>A0A1M7DBM5</accession>
<dbReference type="InterPro" id="IPR048342">
    <property type="entry name" value="DUF1285_C"/>
</dbReference>
<dbReference type="EMBL" id="FNTI01000001">
    <property type="protein sequence ID" value="SED81273.1"/>
    <property type="molecule type" value="Genomic_DNA"/>
</dbReference>
<protein>
    <recommendedName>
        <fullName evidence="6">Proteophosphoglycan</fullName>
    </recommendedName>
</protein>
<gene>
    <name evidence="4" type="ORF">SAMN05444171_5252</name>
</gene>
<dbReference type="OrthoDB" id="3078366at2"/>
<organism evidence="4 5">
    <name type="scientific">Bradyrhizobium lablabi</name>
    <dbReference type="NCBI Taxonomy" id="722472"/>
    <lineage>
        <taxon>Bacteria</taxon>
        <taxon>Pseudomonadati</taxon>
        <taxon>Pseudomonadota</taxon>
        <taxon>Alphaproteobacteria</taxon>
        <taxon>Hyphomicrobiales</taxon>
        <taxon>Nitrobacteraceae</taxon>
        <taxon>Bradyrhizobium</taxon>
    </lineage>
</organism>
<feature type="region of interest" description="Disordered" evidence="1">
    <location>
        <begin position="1"/>
        <end position="20"/>
    </location>
</feature>
<feature type="domain" description="DUF1285" evidence="2">
    <location>
        <begin position="48"/>
        <end position="114"/>
    </location>
</feature>